<dbReference type="InterPro" id="IPR013785">
    <property type="entry name" value="Aldolase_TIM"/>
</dbReference>
<dbReference type="UniPathway" id="UPA00035">
    <property type="reaction ID" value="UER00044"/>
</dbReference>
<feature type="active site" description="Proton acceptor" evidence="9">
    <location>
        <position position="48"/>
    </location>
</feature>
<comment type="subunit">
    <text evidence="3 9">Tetramer of two alpha and two beta chains.</text>
</comment>
<keyword evidence="5 9" id="KW-0822">Tryptophan biosynthesis</keyword>
<sequence length="276" mass="30030">MKLGEKFEELREKGEGAYMPHIYYGDPSEEFSHRQVNTLAENGADLIEFGIPFSDPTADGPTFQAACERALKNGVTPTKCIRGIEKLRSDGLEIPIIVTTYYNIPYVWGVKSFLNEIKDAGAQGVIIPNLPVDEASEILSAGKETGIATIFLATPTTTEERLKKIIEATSGFLYIVNVEGVTGARETLTDSTLKLVSRVREHTDIPLMAGFGISKKEHARAVVSAGADGAITGSSLGKIYEENLENPEETLPELAGFAQEIKEGCIEGYRERSPTD</sequence>
<gene>
    <name evidence="9" type="primary">trpA</name>
    <name evidence="11" type="ORF">AKJ48_03365</name>
</gene>
<dbReference type="HAMAP" id="MF_00131">
    <property type="entry name" value="Trp_synth_alpha"/>
    <property type="match status" value="1"/>
</dbReference>
<dbReference type="EMBL" id="LHYB01000049">
    <property type="protein sequence ID" value="KXB04121.1"/>
    <property type="molecule type" value="Genomic_DNA"/>
</dbReference>
<evidence type="ECO:0000256" key="7">
    <source>
        <dbReference type="ARBA" id="ARBA00023239"/>
    </source>
</evidence>
<dbReference type="AlphaFoldDB" id="A0A133VCE1"/>
<feature type="active site" description="Proton acceptor" evidence="9">
    <location>
        <position position="59"/>
    </location>
</feature>
<dbReference type="CDD" id="cd04724">
    <property type="entry name" value="Tryptophan_synthase_alpha"/>
    <property type="match status" value="1"/>
</dbReference>
<keyword evidence="7 9" id="KW-0456">Lyase</keyword>
<evidence type="ECO:0000313" key="12">
    <source>
        <dbReference type="Proteomes" id="UP000070076"/>
    </source>
</evidence>
<comment type="similarity">
    <text evidence="9 10">Belongs to the TrpA family.</text>
</comment>
<comment type="caution">
    <text evidence="11">The sequence shown here is derived from an EMBL/GenBank/DDBJ whole genome shotgun (WGS) entry which is preliminary data.</text>
</comment>
<dbReference type="Gene3D" id="3.20.20.70">
    <property type="entry name" value="Aldolase class I"/>
    <property type="match status" value="1"/>
</dbReference>
<dbReference type="Proteomes" id="UP000070076">
    <property type="component" value="Unassembled WGS sequence"/>
</dbReference>
<keyword evidence="12" id="KW-1185">Reference proteome</keyword>
<dbReference type="EC" id="4.2.1.20" evidence="9"/>
<dbReference type="FunFam" id="3.20.20.70:FF:000037">
    <property type="entry name" value="Tryptophan synthase alpha chain"/>
    <property type="match status" value="1"/>
</dbReference>
<evidence type="ECO:0000256" key="6">
    <source>
        <dbReference type="ARBA" id="ARBA00023141"/>
    </source>
</evidence>
<evidence type="ECO:0000256" key="1">
    <source>
        <dbReference type="ARBA" id="ARBA00003365"/>
    </source>
</evidence>
<evidence type="ECO:0000313" key="11">
    <source>
        <dbReference type="EMBL" id="KXB04121.1"/>
    </source>
</evidence>
<dbReference type="Pfam" id="PF00290">
    <property type="entry name" value="Trp_syntA"/>
    <property type="match status" value="1"/>
</dbReference>
<keyword evidence="4 9" id="KW-0028">Amino-acid biosynthesis</keyword>
<organism evidence="11 12">
    <name type="scientific">candidate division MSBL1 archaeon SCGC-AAA261O19</name>
    <dbReference type="NCBI Taxonomy" id="1698277"/>
    <lineage>
        <taxon>Archaea</taxon>
        <taxon>Methanobacteriati</taxon>
        <taxon>Methanobacteriota</taxon>
        <taxon>candidate division MSBL1</taxon>
    </lineage>
</organism>
<protein>
    <recommendedName>
        <fullName evidence="9">Tryptophan synthase alpha chain</fullName>
        <ecNumber evidence="9">4.2.1.20</ecNumber>
    </recommendedName>
</protein>
<dbReference type="PANTHER" id="PTHR43406">
    <property type="entry name" value="TRYPTOPHAN SYNTHASE, ALPHA CHAIN"/>
    <property type="match status" value="1"/>
</dbReference>
<comment type="function">
    <text evidence="1 9">The alpha subunit is responsible for the aldol cleavage of indoleglycerol phosphate to indole and glyceraldehyde 3-phosphate.</text>
</comment>
<dbReference type="InterPro" id="IPR011060">
    <property type="entry name" value="RibuloseP-bd_barrel"/>
</dbReference>
<keyword evidence="6 9" id="KW-0057">Aromatic amino acid biosynthesis</keyword>
<comment type="catalytic activity">
    <reaction evidence="8 9">
        <text>(1S,2R)-1-C-(indol-3-yl)glycerol 3-phosphate + L-serine = D-glyceraldehyde 3-phosphate + L-tryptophan + H2O</text>
        <dbReference type="Rhea" id="RHEA:10532"/>
        <dbReference type="ChEBI" id="CHEBI:15377"/>
        <dbReference type="ChEBI" id="CHEBI:33384"/>
        <dbReference type="ChEBI" id="CHEBI:57912"/>
        <dbReference type="ChEBI" id="CHEBI:58866"/>
        <dbReference type="ChEBI" id="CHEBI:59776"/>
        <dbReference type="EC" id="4.2.1.20"/>
    </reaction>
</comment>
<evidence type="ECO:0000256" key="2">
    <source>
        <dbReference type="ARBA" id="ARBA00004733"/>
    </source>
</evidence>
<evidence type="ECO:0000256" key="8">
    <source>
        <dbReference type="ARBA" id="ARBA00049047"/>
    </source>
</evidence>
<evidence type="ECO:0000256" key="4">
    <source>
        <dbReference type="ARBA" id="ARBA00022605"/>
    </source>
</evidence>
<dbReference type="NCBIfam" id="TIGR00262">
    <property type="entry name" value="trpA"/>
    <property type="match status" value="1"/>
</dbReference>
<evidence type="ECO:0000256" key="9">
    <source>
        <dbReference type="HAMAP-Rule" id="MF_00131"/>
    </source>
</evidence>
<comment type="pathway">
    <text evidence="2 9">Amino-acid biosynthesis; L-tryptophan biosynthesis; L-tryptophan from chorismate: step 5/5.</text>
</comment>
<dbReference type="GO" id="GO:0004834">
    <property type="term" value="F:tryptophan synthase activity"/>
    <property type="evidence" value="ECO:0007669"/>
    <property type="project" value="UniProtKB-UniRule"/>
</dbReference>
<proteinExistence type="inferred from homology"/>
<accession>A0A133VCE1</accession>
<dbReference type="PATRIC" id="fig|1698277.3.peg.609"/>
<evidence type="ECO:0000256" key="5">
    <source>
        <dbReference type="ARBA" id="ARBA00022822"/>
    </source>
</evidence>
<dbReference type="InterPro" id="IPR002028">
    <property type="entry name" value="Trp_synthase_suA"/>
</dbReference>
<dbReference type="GO" id="GO:0005829">
    <property type="term" value="C:cytosol"/>
    <property type="evidence" value="ECO:0007669"/>
    <property type="project" value="TreeGrafter"/>
</dbReference>
<reference evidence="11 12" key="1">
    <citation type="journal article" date="2016" name="Sci. Rep.">
        <title>Metabolic traits of an uncultured archaeal lineage -MSBL1- from brine pools of the Red Sea.</title>
        <authorList>
            <person name="Mwirichia R."/>
            <person name="Alam I."/>
            <person name="Rashid M."/>
            <person name="Vinu M."/>
            <person name="Ba-Alawi W."/>
            <person name="Anthony Kamau A."/>
            <person name="Kamanda Ngugi D."/>
            <person name="Goker M."/>
            <person name="Klenk H.P."/>
            <person name="Bajic V."/>
            <person name="Stingl U."/>
        </authorList>
    </citation>
    <scope>NUCLEOTIDE SEQUENCE [LARGE SCALE GENOMIC DNA]</scope>
    <source>
        <strain evidence="11">SCGC-AAA261O19</strain>
    </source>
</reference>
<dbReference type="PANTHER" id="PTHR43406:SF1">
    <property type="entry name" value="TRYPTOPHAN SYNTHASE ALPHA CHAIN, CHLOROPLASTIC"/>
    <property type="match status" value="1"/>
</dbReference>
<dbReference type="SUPFAM" id="SSF51366">
    <property type="entry name" value="Ribulose-phoshate binding barrel"/>
    <property type="match status" value="1"/>
</dbReference>
<evidence type="ECO:0000256" key="3">
    <source>
        <dbReference type="ARBA" id="ARBA00011270"/>
    </source>
</evidence>
<evidence type="ECO:0000256" key="10">
    <source>
        <dbReference type="RuleBase" id="RU003662"/>
    </source>
</evidence>
<name>A0A133VCE1_9EURY</name>